<dbReference type="EMBL" id="MNXQ01000035">
    <property type="protein sequence ID" value="OIP03502.1"/>
    <property type="molecule type" value="Genomic_DNA"/>
</dbReference>
<dbReference type="AlphaFoldDB" id="A0A1J5B9E7"/>
<evidence type="ECO:0000256" key="7">
    <source>
        <dbReference type="RuleBase" id="RU004413"/>
    </source>
</evidence>
<evidence type="ECO:0000256" key="2">
    <source>
        <dbReference type="ARBA" id="ARBA00022555"/>
    </source>
</evidence>
<keyword evidence="2 6" id="KW-0820">tRNA-binding</keyword>
<evidence type="ECO:0000256" key="1">
    <source>
        <dbReference type="ARBA" id="ARBA00008931"/>
    </source>
</evidence>
<dbReference type="GO" id="GO:0019843">
    <property type="term" value="F:rRNA binding"/>
    <property type="evidence" value="ECO:0007669"/>
    <property type="project" value="UniProtKB-UniRule"/>
</dbReference>
<dbReference type="HAMAP" id="MF_01342">
    <property type="entry name" value="Ribosomal_uL16"/>
    <property type="match status" value="1"/>
</dbReference>
<dbReference type="Pfam" id="PF00252">
    <property type="entry name" value="Ribosomal_L16"/>
    <property type="match status" value="1"/>
</dbReference>
<protein>
    <recommendedName>
        <fullName evidence="5 6">Large ribosomal subunit protein uL16</fullName>
    </recommendedName>
</protein>
<dbReference type="InterPro" id="IPR047873">
    <property type="entry name" value="Ribosomal_uL16"/>
</dbReference>
<evidence type="ECO:0000313" key="10">
    <source>
        <dbReference type="Proteomes" id="UP000183605"/>
    </source>
</evidence>
<dbReference type="CDD" id="cd01433">
    <property type="entry name" value="Ribosomal_L16_L10e"/>
    <property type="match status" value="1"/>
</dbReference>
<dbReference type="GO" id="GO:0022625">
    <property type="term" value="C:cytosolic large ribosomal subunit"/>
    <property type="evidence" value="ECO:0007669"/>
    <property type="project" value="TreeGrafter"/>
</dbReference>
<sequence length="135" mass="15049">MLQPKRQKYRKSFRGSLNGLSQAGSTLSFGEFGLKAMDRSWITARQIEAARKTIAHHTKRVGRLWIRIFPDKTYTKKGAGVRMGGGKGEVEGYVCVVRPGRIMFELAGVPESIAVESFRLAAQKLPIKTKVVIKN</sequence>
<comment type="subunit">
    <text evidence="6 8">Part of the 50S ribosomal subunit.</text>
</comment>
<comment type="caution">
    <text evidence="9">The sequence shown here is derived from an EMBL/GenBank/DDBJ whole genome shotgun (WGS) entry which is preliminary data.</text>
</comment>
<dbReference type="GO" id="GO:0003735">
    <property type="term" value="F:structural constituent of ribosome"/>
    <property type="evidence" value="ECO:0007669"/>
    <property type="project" value="InterPro"/>
</dbReference>
<keyword evidence="4 6" id="KW-0687">Ribonucleoprotein</keyword>
<comment type="function">
    <text evidence="6 8">Binds 23S rRNA and is also seen to make contacts with the A and possibly P site tRNAs.</text>
</comment>
<dbReference type="GO" id="GO:0000049">
    <property type="term" value="F:tRNA binding"/>
    <property type="evidence" value="ECO:0007669"/>
    <property type="project" value="UniProtKB-KW"/>
</dbReference>
<dbReference type="PRINTS" id="PR00060">
    <property type="entry name" value="RIBOSOMALL16"/>
</dbReference>
<evidence type="ECO:0000256" key="4">
    <source>
        <dbReference type="ARBA" id="ARBA00023274"/>
    </source>
</evidence>
<proteinExistence type="inferred from homology"/>
<dbReference type="PANTHER" id="PTHR12220:SF13">
    <property type="entry name" value="LARGE RIBOSOMAL SUBUNIT PROTEIN UL16M"/>
    <property type="match status" value="1"/>
</dbReference>
<comment type="similarity">
    <text evidence="1 6 7">Belongs to the universal ribosomal protein uL16 family.</text>
</comment>
<keyword evidence="3 6" id="KW-0689">Ribosomal protein</keyword>
<gene>
    <name evidence="6" type="primary">rplP</name>
    <name evidence="9" type="ORF">AUK18_01885</name>
</gene>
<evidence type="ECO:0000256" key="6">
    <source>
        <dbReference type="HAMAP-Rule" id="MF_01342"/>
    </source>
</evidence>
<dbReference type="InterPro" id="IPR036920">
    <property type="entry name" value="Ribosomal_uL16_sf"/>
</dbReference>
<dbReference type="PANTHER" id="PTHR12220">
    <property type="entry name" value="50S/60S RIBOSOMAL PROTEIN L16"/>
    <property type="match status" value="1"/>
</dbReference>
<evidence type="ECO:0000256" key="3">
    <source>
        <dbReference type="ARBA" id="ARBA00022980"/>
    </source>
</evidence>
<evidence type="ECO:0000256" key="5">
    <source>
        <dbReference type="ARBA" id="ARBA00035198"/>
    </source>
</evidence>
<evidence type="ECO:0000313" key="9">
    <source>
        <dbReference type="EMBL" id="OIP03502.1"/>
    </source>
</evidence>
<evidence type="ECO:0000256" key="8">
    <source>
        <dbReference type="RuleBase" id="RU004414"/>
    </source>
</evidence>
<dbReference type="Gene3D" id="3.90.1170.10">
    <property type="entry name" value="Ribosomal protein L10e/L16"/>
    <property type="match status" value="1"/>
</dbReference>
<dbReference type="PROSITE" id="PS00586">
    <property type="entry name" value="RIBOSOMAL_L16_1"/>
    <property type="match status" value="1"/>
</dbReference>
<dbReference type="SUPFAM" id="SSF54686">
    <property type="entry name" value="Ribosomal protein L16p/L10e"/>
    <property type="match status" value="1"/>
</dbReference>
<dbReference type="InterPro" id="IPR000114">
    <property type="entry name" value="Ribosomal_uL16_bact-type"/>
</dbReference>
<dbReference type="Proteomes" id="UP000183605">
    <property type="component" value="Unassembled WGS sequence"/>
</dbReference>
<dbReference type="InterPro" id="IPR020798">
    <property type="entry name" value="Ribosomal_uL16_CS"/>
</dbReference>
<reference evidence="9 10" key="1">
    <citation type="journal article" date="2016" name="Environ. Microbiol.">
        <title>Genomic resolution of a cold subsurface aquifer community provides metabolic insights for novel microbes adapted to high CO concentrations.</title>
        <authorList>
            <person name="Probst A.J."/>
            <person name="Castelle C.J."/>
            <person name="Singh A."/>
            <person name="Brown C.T."/>
            <person name="Anantharaman K."/>
            <person name="Sharon I."/>
            <person name="Hug L.A."/>
            <person name="Burstein D."/>
            <person name="Emerson J.B."/>
            <person name="Thomas B.C."/>
            <person name="Banfield J.F."/>
        </authorList>
    </citation>
    <scope>NUCLEOTIDE SEQUENCE [LARGE SCALE GENOMIC DNA]</scope>
    <source>
        <strain evidence="9">CG2_30_44_31</strain>
    </source>
</reference>
<keyword evidence="6 8" id="KW-0699">rRNA-binding</keyword>
<dbReference type="InterPro" id="IPR016180">
    <property type="entry name" value="Ribosomal_uL16_dom"/>
</dbReference>
<accession>A0A1J5B9E7</accession>
<dbReference type="GO" id="GO:0006412">
    <property type="term" value="P:translation"/>
    <property type="evidence" value="ECO:0007669"/>
    <property type="project" value="UniProtKB-UniRule"/>
</dbReference>
<name>A0A1J5B9E7_9BACT</name>
<dbReference type="NCBIfam" id="TIGR01164">
    <property type="entry name" value="rplP_bact"/>
    <property type="match status" value="1"/>
</dbReference>
<organism evidence="9 10">
    <name type="scientific">Candidatus Beckwithbacteria bacterium CG2_30_44_31</name>
    <dbReference type="NCBI Taxonomy" id="1805035"/>
    <lineage>
        <taxon>Bacteria</taxon>
        <taxon>Candidatus Beckwithiibacteriota</taxon>
    </lineage>
</organism>
<dbReference type="FunFam" id="3.90.1170.10:FF:000001">
    <property type="entry name" value="50S ribosomal protein L16"/>
    <property type="match status" value="1"/>
</dbReference>
<keyword evidence="6 8" id="KW-0694">RNA-binding</keyword>